<reference evidence="4 5" key="1">
    <citation type="submission" date="2023-01" db="EMBL/GenBank/DDBJ databases">
        <title>Novel diversity within Roseofilum (Cyanobacteria; Desertifilaceae) from marine benthic mats with descriptions of four novel species.</title>
        <authorList>
            <person name="Wang Y."/>
            <person name="Berthold D.E."/>
            <person name="Hu J."/>
            <person name="Lefler F.W."/>
            <person name="Laughinghouse H.D. IV."/>
        </authorList>
    </citation>
    <scope>NUCLEOTIDE SEQUENCE [LARGE SCALE GENOMIC DNA]</scope>
    <source>
        <strain evidence="4 5">BLCC-M154</strain>
    </source>
</reference>
<feature type="domain" description="DUF4114" evidence="3">
    <location>
        <begin position="129"/>
        <end position="211"/>
    </location>
</feature>
<sequence length="247" mass="26507">MKSHTAHYLALATATATALLSAPSAYALSLRSDLFNTFNSMVRQERLQMEDSAASLFELDPATLRWTQGADSVDVFFINEGAVFRNQLLYSANGGAAQMIFDDIASPDSIIKEADGPMELGEGVSLGTFAGDTSLNFMIEADGARKENGHIYGADVALNPDDLQHVVAYEYFDNVEKENWVILGFEDLFGVHIDEGGWSDRDFNDVVIAVRGITGTGVSVPEPSSTAAVLGLAAFGMAGLRKIKKVG</sequence>
<evidence type="ECO:0000313" key="4">
    <source>
        <dbReference type="EMBL" id="MDJ1170381.1"/>
    </source>
</evidence>
<gene>
    <name evidence="4" type="ORF">PMG71_13160</name>
</gene>
<dbReference type="NCBIfam" id="TIGR02595">
    <property type="entry name" value="PEP_CTERM"/>
    <property type="match status" value="1"/>
</dbReference>
<keyword evidence="1" id="KW-0732">Signal</keyword>
<dbReference type="InterPro" id="IPR025193">
    <property type="entry name" value="DUF4114"/>
</dbReference>
<feature type="domain" description="Ice-binding protein C-terminal" evidence="2">
    <location>
        <begin position="219"/>
        <end position="242"/>
    </location>
</feature>
<evidence type="ECO:0000259" key="2">
    <source>
        <dbReference type="Pfam" id="PF07589"/>
    </source>
</evidence>
<comment type="caution">
    <text evidence="4">The sequence shown here is derived from an EMBL/GenBank/DDBJ whole genome shotgun (WGS) entry which is preliminary data.</text>
</comment>
<feature type="chain" id="PRO_5046981131" evidence="1">
    <location>
        <begin position="28"/>
        <end position="247"/>
    </location>
</feature>
<dbReference type="Pfam" id="PF13448">
    <property type="entry name" value="DUF4114"/>
    <property type="match status" value="1"/>
</dbReference>
<evidence type="ECO:0000313" key="5">
    <source>
        <dbReference type="Proteomes" id="UP001235303"/>
    </source>
</evidence>
<keyword evidence="5" id="KW-1185">Reference proteome</keyword>
<accession>A0ABT7AU17</accession>
<dbReference type="RefSeq" id="WP_283754140.1">
    <property type="nucleotide sequence ID" value="NZ_JAQOSP010000087.1"/>
</dbReference>
<dbReference type="InterPro" id="IPR013424">
    <property type="entry name" value="Ice-binding_C"/>
</dbReference>
<feature type="signal peptide" evidence="1">
    <location>
        <begin position="1"/>
        <end position="27"/>
    </location>
</feature>
<dbReference type="Proteomes" id="UP001235303">
    <property type="component" value="Unassembled WGS sequence"/>
</dbReference>
<proteinExistence type="predicted"/>
<evidence type="ECO:0000259" key="3">
    <source>
        <dbReference type="Pfam" id="PF13448"/>
    </source>
</evidence>
<organism evidence="4 5">
    <name type="scientific">Roseofilum acuticapitatum BLCC-M154</name>
    <dbReference type="NCBI Taxonomy" id="3022444"/>
    <lineage>
        <taxon>Bacteria</taxon>
        <taxon>Bacillati</taxon>
        <taxon>Cyanobacteriota</taxon>
        <taxon>Cyanophyceae</taxon>
        <taxon>Desertifilales</taxon>
        <taxon>Desertifilaceae</taxon>
        <taxon>Roseofilum</taxon>
        <taxon>Roseofilum acuticapitatum</taxon>
    </lineage>
</organism>
<evidence type="ECO:0000256" key="1">
    <source>
        <dbReference type="SAM" id="SignalP"/>
    </source>
</evidence>
<dbReference type="Pfam" id="PF07589">
    <property type="entry name" value="PEP-CTERM"/>
    <property type="match status" value="1"/>
</dbReference>
<name>A0ABT7AU17_9CYAN</name>
<protein>
    <submittedName>
        <fullName evidence="4">DUF4114 domain-containing protein</fullName>
    </submittedName>
</protein>
<dbReference type="EMBL" id="JAQOSP010000087">
    <property type="protein sequence ID" value="MDJ1170381.1"/>
    <property type="molecule type" value="Genomic_DNA"/>
</dbReference>